<proteinExistence type="predicted"/>
<gene>
    <name evidence="1" type="ORF">EVG22_31370</name>
</gene>
<dbReference type="Proteomes" id="UP000501374">
    <property type="component" value="Chromosome"/>
</dbReference>
<evidence type="ECO:0000313" key="1">
    <source>
        <dbReference type="EMBL" id="QIW22472.1"/>
    </source>
</evidence>
<organism evidence="1 2">
    <name type="scientific">Bacillus thuringiensis serovar andalousiensis</name>
    <dbReference type="NCBI Taxonomy" id="257985"/>
    <lineage>
        <taxon>Bacteria</taxon>
        <taxon>Bacillati</taxon>
        <taxon>Bacillota</taxon>
        <taxon>Bacilli</taxon>
        <taxon>Bacillales</taxon>
        <taxon>Bacillaceae</taxon>
        <taxon>Bacillus</taxon>
        <taxon>Bacillus cereus group</taxon>
    </lineage>
</organism>
<dbReference type="EMBL" id="CP035727">
    <property type="protein sequence ID" value="QIW22472.1"/>
    <property type="molecule type" value="Genomic_DNA"/>
</dbReference>
<protein>
    <submittedName>
        <fullName evidence="1">Replication-relaxation family protein</fullName>
    </submittedName>
</protein>
<name>A0A6H0TNE8_BACTU</name>
<accession>A0A6H0TNE8</accession>
<evidence type="ECO:0000313" key="2">
    <source>
        <dbReference type="Proteomes" id="UP000501374"/>
    </source>
</evidence>
<sequence length="204" mass="24558">MLRTRDKKIIQALQLFRCMSRDQIAYLFFADVKNPITSANFVLKRLRREKHIGAYVDQQPYIYFPEPSIIKKDSQKINHYLAIVDFYIEICRHEQPSTFEVEKRYRAGHVQPDIFMIWQGQAYFVEIQLSRYSSVLMKQKLNRYVYYFKTDEWSEKYLTYNLNTDPYVWIVSKSPYTILNEDLQIIQTAKTDIICNNQLKTNHL</sequence>
<reference evidence="2" key="1">
    <citation type="submission" date="2019-02" db="EMBL/GenBank/DDBJ databases">
        <title>Structural and Functional analysis of Lanthipeptide from Bacillus thuringiensis serovar andalousiensis B23193.</title>
        <authorList>
            <person name="Andreeva J.V."/>
            <person name="Grigoreva A."/>
        </authorList>
    </citation>
    <scope>NUCLEOTIDE SEQUENCE [LARGE SCALE GENOMIC DNA]</scope>
    <source>
        <strain evidence="2">B23193</strain>
    </source>
</reference>
<dbReference type="RefSeq" id="WP_172555962.1">
    <property type="nucleotide sequence ID" value="NZ_CP035727.2"/>
</dbReference>
<dbReference type="AlphaFoldDB" id="A0A6H0TNE8"/>